<evidence type="ECO:0000256" key="1">
    <source>
        <dbReference type="SAM" id="Phobius"/>
    </source>
</evidence>
<accession>A0A1F6SYD8</accession>
<keyword evidence="1" id="KW-0812">Transmembrane</keyword>
<feature type="transmembrane region" description="Helical" evidence="1">
    <location>
        <begin position="93"/>
        <end position="114"/>
    </location>
</feature>
<feature type="transmembrane region" description="Helical" evidence="1">
    <location>
        <begin position="20"/>
        <end position="44"/>
    </location>
</feature>
<keyword evidence="1" id="KW-0472">Membrane</keyword>
<evidence type="ECO:0000313" key="2">
    <source>
        <dbReference type="EMBL" id="OGI37962.1"/>
    </source>
</evidence>
<comment type="caution">
    <text evidence="2">The sequence shown here is derived from an EMBL/GenBank/DDBJ whole genome shotgun (WGS) entry which is preliminary data.</text>
</comment>
<feature type="transmembrane region" description="Helical" evidence="1">
    <location>
        <begin position="65"/>
        <end position="87"/>
    </location>
</feature>
<gene>
    <name evidence="2" type="ORF">A2140_09135</name>
</gene>
<feature type="non-terminal residue" evidence="2">
    <location>
        <position position="164"/>
    </location>
</feature>
<dbReference type="Proteomes" id="UP000178379">
    <property type="component" value="Unassembled WGS sequence"/>
</dbReference>
<dbReference type="AlphaFoldDB" id="A0A1F6SYD8"/>
<name>A0A1F6SYD8_9PROT</name>
<sequence>MSDADQTSGQGWRTVGTAEFLITSGVLAGVFFLLSRANGFLLILDHANLAFHEAGHLFFRILGDTASLYGGTLGQLVFPVVTAVVLWRRREPLGFALAGIWFFENFLNIAVYMADARTQALPLVGGGDHDWFNILGRWNALASDTSLARKLRAIGWMGMIGMWG</sequence>
<dbReference type="EMBL" id="MFSQ01000134">
    <property type="protein sequence ID" value="OGI37962.1"/>
    <property type="molecule type" value="Genomic_DNA"/>
</dbReference>
<protein>
    <submittedName>
        <fullName evidence="2">Uncharacterized protein</fullName>
    </submittedName>
</protein>
<organism evidence="2 3">
    <name type="scientific">Candidatus Muproteobacteria bacterium RBG_16_62_13</name>
    <dbReference type="NCBI Taxonomy" id="1817756"/>
    <lineage>
        <taxon>Bacteria</taxon>
        <taxon>Pseudomonadati</taxon>
        <taxon>Pseudomonadota</taxon>
        <taxon>Candidatus Muproteobacteria</taxon>
    </lineage>
</organism>
<reference evidence="2 3" key="1">
    <citation type="journal article" date="2016" name="Nat. Commun.">
        <title>Thousands of microbial genomes shed light on interconnected biogeochemical processes in an aquifer system.</title>
        <authorList>
            <person name="Anantharaman K."/>
            <person name="Brown C.T."/>
            <person name="Hug L.A."/>
            <person name="Sharon I."/>
            <person name="Castelle C.J."/>
            <person name="Probst A.J."/>
            <person name="Thomas B.C."/>
            <person name="Singh A."/>
            <person name="Wilkins M.J."/>
            <person name="Karaoz U."/>
            <person name="Brodie E.L."/>
            <person name="Williams K.H."/>
            <person name="Hubbard S.S."/>
            <person name="Banfield J.F."/>
        </authorList>
    </citation>
    <scope>NUCLEOTIDE SEQUENCE [LARGE SCALE GENOMIC DNA]</scope>
</reference>
<keyword evidence="1" id="KW-1133">Transmembrane helix</keyword>
<proteinExistence type="predicted"/>
<dbReference type="STRING" id="1817756.A2140_09135"/>
<evidence type="ECO:0000313" key="3">
    <source>
        <dbReference type="Proteomes" id="UP000178379"/>
    </source>
</evidence>